<dbReference type="Gene3D" id="3.30.420.10">
    <property type="entry name" value="Ribonuclease H-like superfamily/Ribonuclease H"/>
    <property type="match status" value="1"/>
</dbReference>
<dbReference type="InterPro" id="IPR012337">
    <property type="entry name" value="RNaseH-like_sf"/>
</dbReference>
<evidence type="ECO:0000313" key="4">
    <source>
        <dbReference type="Proteomes" id="UP000620670"/>
    </source>
</evidence>
<evidence type="ECO:0000259" key="2">
    <source>
        <dbReference type="PROSITE" id="PS50994"/>
    </source>
</evidence>
<dbReference type="EMBL" id="JAELXT010000033">
    <property type="protein sequence ID" value="MBJ6127863.1"/>
    <property type="molecule type" value="Genomic_DNA"/>
</dbReference>
<dbReference type="InterPro" id="IPR015378">
    <property type="entry name" value="Transposase-like_Mu_C"/>
</dbReference>
<dbReference type="RefSeq" id="WP_199051082.1">
    <property type="nucleotide sequence ID" value="NZ_JAELXT010000033.1"/>
</dbReference>
<name>A0ABS0Y7J7_9HYPH</name>
<evidence type="ECO:0000313" key="3">
    <source>
        <dbReference type="EMBL" id="MBJ6127863.1"/>
    </source>
</evidence>
<protein>
    <submittedName>
        <fullName evidence="3">DDE-type integrase/transposase/recombinase</fullName>
    </submittedName>
</protein>
<dbReference type="SUPFAM" id="SSF53098">
    <property type="entry name" value="Ribonuclease H-like"/>
    <property type="match status" value="1"/>
</dbReference>
<feature type="compositionally biased region" description="Acidic residues" evidence="1">
    <location>
        <begin position="434"/>
        <end position="453"/>
    </location>
</feature>
<dbReference type="InterPro" id="IPR001584">
    <property type="entry name" value="Integrase_cat-core"/>
</dbReference>
<keyword evidence="4" id="KW-1185">Reference proteome</keyword>
<feature type="region of interest" description="Disordered" evidence="1">
    <location>
        <begin position="433"/>
        <end position="473"/>
    </location>
</feature>
<dbReference type="InterPro" id="IPR036397">
    <property type="entry name" value="RNaseH_sf"/>
</dbReference>
<dbReference type="Pfam" id="PF09299">
    <property type="entry name" value="Mu-transpos_C"/>
    <property type="match status" value="1"/>
</dbReference>
<reference evidence="4" key="1">
    <citation type="submission" date="2020-12" db="EMBL/GenBank/DDBJ databases">
        <title>Hymenobacter sp.</title>
        <authorList>
            <person name="Kim M.K."/>
        </authorList>
    </citation>
    <scope>NUCLEOTIDE SEQUENCE [LARGE SCALE GENOMIC DNA]</scope>
    <source>
        <strain evidence="4">BT325</strain>
    </source>
</reference>
<organism evidence="3 4">
    <name type="scientific">Microvirga splendida</name>
    <dbReference type="NCBI Taxonomy" id="2795727"/>
    <lineage>
        <taxon>Bacteria</taxon>
        <taxon>Pseudomonadati</taxon>
        <taxon>Pseudomonadota</taxon>
        <taxon>Alphaproteobacteria</taxon>
        <taxon>Hyphomicrobiales</taxon>
        <taxon>Methylobacteriaceae</taxon>
        <taxon>Microvirga</taxon>
    </lineage>
</organism>
<sequence>MPNLRTIYRAIAKLDPFKVMAARKGAAYANHHFYVVHKGVTATRLLERVEMDEWEVPLITVLAGTKLWKTFTDKQREELKTCRCWITAAIDCASRVILALHMSIHAPSRDSSSAALRMMMSDKSALALSAGCRMPWPYRGKPSLIVTDQGTAFGSAFCELLMQLGIPFEQAPGGHPELRGTIERLFDTLEGITLADLSGRTFANPVDRADYDPGANACVTADELLQCAVLAVTDIYHRRPHAGLKGESPMAAWDRLSREWAVAPEPGPRRLREVFGRVVKRKIGKEGVRFLGLRFQSIELQRLRRLVRQQKVQIKVDAQDLGAISVKVPGERWIAVPCVESFARGLILADWIATGERLRQRFATQAKLARPIVLEAVAAIRAIGDAARARCGIAPPEATDTELNRYERDLFRTFSIRESAAVAASYDDLLGLSDDGDETAGTPDEDTDADILGDEAPASPYGPAGNWTVEHDK</sequence>
<gene>
    <name evidence="3" type="ORF">JAO75_20900</name>
</gene>
<feature type="domain" description="Integrase catalytic" evidence="2">
    <location>
        <begin position="53"/>
        <end position="257"/>
    </location>
</feature>
<dbReference type="PROSITE" id="PS50994">
    <property type="entry name" value="INTEGRASE"/>
    <property type="match status" value="1"/>
</dbReference>
<dbReference type="Proteomes" id="UP000620670">
    <property type="component" value="Unassembled WGS sequence"/>
</dbReference>
<evidence type="ECO:0000256" key="1">
    <source>
        <dbReference type="SAM" id="MobiDB-lite"/>
    </source>
</evidence>
<comment type="caution">
    <text evidence="3">The sequence shown here is derived from an EMBL/GenBank/DDBJ whole genome shotgun (WGS) entry which is preliminary data.</text>
</comment>
<proteinExistence type="predicted"/>
<accession>A0ABS0Y7J7</accession>